<comment type="similarity">
    <text evidence="2">Belongs to the LemA family.</text>
</comment>
<keyword evidence="3 7" id="KW-0812">Transmembrane</keyword>
<protein>
    <submittedName>
        <fullName evidence="8">Unannotated protein</fullName>
    </submittedName>
</protein>
<dbReference type="SUPFAM" id="SSF140478">
    <property type="entry name" value="LemA-like"/>
    <property type="match status" value="1"/>
</dbReference>
<evidence type="ECO:0000256" key="2">
    <source>
        <dbReference type="ARBA" id="ARBA00008854"/>
    </source>
</evidence>
<evidence type="ECO:0000313" key="8">
    <source>
        <dbReference type="EMBL" id="CAB5058605.1"/>
    </source>
</evidence>
<name>A0A6J7TZ15_9ZZZZ</name>
<evidence type="ECO:0000256" key="5">
    <source>
        <dbReference type="ARBA" id="ARBA00023136"/>
    </source>
</evidence>
<keyword evidence="5 7" id="KW-0472">Membrane</keyword>
<evidence type="ECO:0000256" key="4">
    <source>
        <dbReference type="ARBA" id="ARBA00022989"/>
    </source>
</evidence>
<feature type="coiled-coil region" evidence="6">
    <location>
        <begin position="131"/>
        <end position="158"/>
    </location>
</feature>
<dbReference type="GO" id="GO:0016020">
    <property type="term" value="C:membrane"/>
    <property type="evidence" value="ECO:0007669"/>
    <property type="project" value="UniProtKB-SubCell"/>
</dbReference>
<keyword evidence="6" id="KW-0175">Coiled coil</keyword>
<dbReference type="PANTHER" id="PTHR34478">
    <property type="entry name" value="PROTEIN LEMA"/>
    <property type="match status" value="1"/>
</dbReference>
<dbReference type="Gene3D" id="1.20.1440.20">
    <property type="entry name" value="LemA-like domain"/>
    <property type="match status" value="1"/>
</dbReference>
<dbReference type="InterPro" id="IPR023353">
    <property type="entry name" value="LemA-like_dom_sf"/>
</dbReference>
<organism evidence="8">
    <name type="scientific">freshwater metagenome</name>
    <dbReference type="NCBI Taxonomy" id="449393"/>
    <lineage>
        <taxon>unclassified sequences</taxon>
        <taxon>metagenomes</taxon>
        <taxon>ecological metagenomes</taxon>
    </lineage>
</organism>
<dbReference type="EMBL" id="CAFBQU010000002">
    <property type="protein sequence ID" value="CAB5058605.1"/>
    <property type="molecule type" value="Genomic_DNA"/>
</dbReference>
<evidence type="ECO:0000256" key="6">
    <source>
        <dbReference type="SAM" id="Coils"/>
    </source>
</evidence>
<evidence type="ECO:0000256" key="7">
    <source>
        <dbReference type="SAM" id="Phobius"/>
    </source>
</evidence>
<dbReference type="PANTHER" id="PTHR34478:SF2">
    <property type="entry name" value="MEMBRANE PROTEIN"/>
    <property type="match status" value="1"/>
</dbReference>
<accession>A0A6J7TZ15</accession>
<dbReference type="Pfam" id="PF04011">
    <property type="entry name" value="LemA"/>
    <property type="match status" value="1"/>
</dbReference>
<feature type="transmembrane region" description="Helical" evidence="7">
    <location>
        <begin position="18"/>
        <end position="39"/>
    </location>
</feature>
<reference evidence="8" key="1">
    <citation type="submission" date="2020-05" db="EMBL/GenBank/DDBJ databases">
        <authorList>
            <person name="Chiriac C."/>
            <person name="Salcher M."/>
            <person name="Ghai R."/>
            <person name="Kavagutti S V."/>
        </authorList>
    </citation>
    <scope>NUCLEOTIDE SEQUENCE</scope>
</reference>
<keyword evidence="4 7" id="KW-1133">Transmembrane helix</keyword>
<comment type="subcellular location">
    <subcellularLocation>
        <location evidence="1">Membrane</location>
        <topology evidence="1">Single-pass membrane protein</topology>
    </subcellularLocation>
</comment>
<gene>
    <name evidence="8" type="ORF">UFOPK4347_00122</name>
</gene>
<proteinExistence type="inferred from homology"/>
<sequence length="202" mass="21970">MALTSFNSSSLSKKRKQLIGGVAAVVVIFLAVISSYNGLVDKETRVDQASADLEVQLQRRFDLIPNLVSAVEGAMTQERTIFTALAEARSKYAGATSSNDKIAAASQVESALSRLLVVVENYPTLTSTQNVRDLQVQLEGTENRVAQSRREYNEFTTAFNRALRTFPRSLISGIFGFEKRALYVADAASQDAPKVDLTPSGS</sequence>
<dbReference type="InterPro" id="IPR007156">
    <property type="entry name" value="MamQ_LemA"/>
</dbReference>
<dbReference type="AlphaFoldDB" id="A0A6J7TZ15"/>
<evidence type="ECO:0000256" key="3">
    <source>
        <dbReference type="ARBA" id="ARBA00022692"/>
    </source>
</evidence>
<evidence type="ECO:0000256" key="1">
    <source>
        <dbReference type="ARBA" id="ARBA00004167"/>
    </source>
</evidence>